<reference evidence="4" key="1">
    <citation type="submission" date="2016-10" db="EMBL/GenBank/DDBJ databases">
        <authorList>
            <person name="Varghese N."/>
            <person name="Submissions S."/>
        </authorList>
    </citation>
    <scope>NUCLEOTIDE SEQUENCE [LARGE SCALE GENOMIC DNA]</scope>
    <source>
        <strain evidence="4">DSM 24740</strain>
    </source>
</reference>
<dbReference type="SMART" id="SM00554">
    <property type="entry name" value="FAS1"/>
    <property type="match status" value="2"/>
</dbReference>
<dbReference type="Proteomes" id="UP000199021">
    <property type="component" value="Unassembled WGS sequence"/>
</dbReference>
<dbReference type="STRING" id="478744.SAMN05444359_101100"/>
<evidence type="ECO:0000313" key="3">
    <source>
        <dbReference type="EMBL" id="SEP57505.1"/>
    </source>
</evidence>
<dbReference type="AlphaFoldDB" id="A0A1H8YZ75"/>
<feature type="signal peptide" evidence="1">
    <location>
        <begin position="1"/>
        <end position="24"/>
    </location>
</feature>
<dbReference type="InParanoid" id="A0A1H8YZ75"/>
<dbReference type="PANTHER" id="PTHR10900:SF77">
    <property type="entry name" value="FI19380P1"/>
    <property type="match status" value="1"/>
</dbReference>
<feature type="domain" description="FAS1" evidence="2">
    <location>
        <begin position="207"/>
        <end position="351"/>
    </location>
</feature>
<evidence type="ECO:0000256" key="1">
    <source>
        <dbReference type="SAM" id="SignalP"/>
    </source>
</evidence>
<dbReference type="SUPFAM" id="SSF82153">
    <property type="entry name" value="FAS1 domain"/>
    <property type="match status" value="2"/>
</dbReference>
<protein>
    <submittedName>
        <fullName evidence="3">Uncaracterized surface protein containing fasciclin (FAS1) repeats</fullName>
    </submittedName>
</protein>
<accession>A0A1H8YZ75</accession>
<name>A0A1H8YZ75_9BACT</name>
<evidence type="ECO:0000259" key="2">
    <source>
        <dbReference type="PROSITE" id="PS50213"/>
    </source>
</evidence>
<feature type="chain" id="PRO_5011755135" evidence="1">
    <location>
        <begin position="25"/>
        <end position="354"/>
    </location>
</feature>
<proteinExistence type="predicted"/>
<sequence>MKSFFLTLLALASFSLVVPSYAQAQDMSDKNIVEIAAANGDFSTLVAAVKAADLATTLSGEGPFTVFAPTNDAFADLPEGLVAALLKPENKATLQKILTYHVVSGKLMAGDVVEGITTSGGNLSAATVAGSNFNVMTMDDAVKIKDGQGAVTTVTATDITGSNGVIHVIDRVLLPADVNPAALLKEKGTAMTESRVKKPTNRSQNLDNSIAKVASGNDNFETLVTALGAAGFVDMFDSPGEYTVFAPTDAAFDKLPEGTVGTLVKPENKEKLQGILAYHVVPARITATQLMAAIEKSNGYYLFNTVANQTLVASIKDGKVKITDGNGNTSTVIMTDVDADNGIIHAIDSVLMPK</sequence>
<dbReference type="InterPro" id="IPR000782">
    <property type="entry name" value="FAS1_domain"/>
</dbReference>
<dbReference type="OrthoDB" id="9800666at2"/>
<keyword evidence="1" id="KW-0732">Signal</keyword>
<organism evidence="3 4">
    <name type="scientific">Neolewinella agarilytica</name>
    <dbReference type="NCBI Taxonomy" id="478744"/>
    <lineage>
        <taxon>Bacteria</taxon>
        <taxon>Pseudomonadati</taxon>
        <taxon>Bacteroidota</taxon>
        <taxon>Saprospiria</taxon>
        <taxon>Saprospirales</taxon>
        <taxon>Lewinellaceae</taxon>
        <taxon>Neolewinella</taxon>
    </lineage>
</organism>
<feature type="domain" description="FAS1" evidence="2">
    <location>
        <begin position="29"/>
        <end position="173"/>
    </location>
</feature>
<dbReference type="InterPro" id="IPR036378">
    <property type="entry name" value="FAS1_dom_sf"/>
</dbReference>
<dbReference type="FunFam" id="2.30.180.10:FF:000032">
    <property type="entry name" value="Fasciclin domain-containing protein, putative"/>
    <property type="match status" value="2"/>
</dbReference>
<keyword evidence="4" id="KW-1185">Reference proteome</keyword>
<dbReference type="InterPro" id="IPR050904">
    <property type="entry name" value="Adhesion/Biosynth-related"/>
</dbReference>
<dbReference type="Gene3D" id="2.30.180.10">
    <property type="entry name" value="FAS1 domain"/>
    <property type="match status" value="2"/>
</dbReference>
<gene>
    <name evidence="3" type="ORF">SAMN05444359_101100</name>
</gene>
<evidence type="ECO:0000313" key="4">
    <source>
        <dbReference type="Proteomes" id="UP000199021"/>
    </source>
</evidence>
<dbReference type="PANTHER" id="PTHR10900">
    <property type="entry name" value="PERIOSTIN-RELATED"/>
    <property type="match status" value="1"/>
</dbReference>
<dbReference type="GO" id="GO:0005615">
    <property type="term" value="C:extracellular space"/>
    <property type="evidence" value="ECO:0007669"/>
    <property type="project" value="TreeGrafter"/>
</dbReference>
<dbReference type="RefSeq" id="WP_090164847.1">
    <property type="nucleotide sequence ID" value="NZ_FOFB01000001.1"/>
</dbReference>
<dbReference type="EMBL" id="FOFB01000001">
    <property type="protein sequence ID" value="SEP57505.1"/>
    <property type="molecule type" value="Genomic_DNA"/>
</dbReference>
<dbReference type="PROSITE" id="PS50213">
    <property type="entry name" value="FAS1"/>
    <property type="match status" value="2"/>
</dbReference>
<dbReference type="Pfam" id="PF02469">
    <property type="entry name" value="Fasciclin"/>
    <property type="match status" value="2"/>
</dbReference>